<evidence type="ECO:0000313" key="3">
    <source>
        <dbReference type="Proteomes" id="UP001552594"/>
    </source>
</evidence>
<keyword evidence="3" id="KW-1185">Reference proteome</keyword>
<accession>A0ABV3K6C5</accession>
<evidence type="ECO:0000313" key="2">
    <source>
        <dbReference type="EMBL" id="MEV5510713.1"/>
    </source>
</evidence>
<protein>
    <submittedName>
        <fullName evidence="2">Uncharacterized protein</fullName>
    </submittedName>
</protein>
<dbReference type="Proteomes" id="UP001552594">
    <property type="component" value="Unassembled WGS sequence"/>
</dbReference>
<feature type="compositionally biased region" description="Polar residues" evidence="1">
    <location>
        <begin position="1"/>
        <end position="11"/>
    </location>
</feature>
<comment type="caution">
    <text evidence="2">The sequence shown here is derived from an EMBL/GenBank/DDBJ whole genome shotgun (WGS) entry which is preliminary data.</text>
</comment>
<sequence length="107" mass="12198">MSQALNNQAIPNRNGLPPHRYLSFDQAGNPNKDRTAEFLRTTRASWVDQNRLRRPTGAGLGLKELCQKARDAWSRNKLNEALVEQFLDPQAARVTIEIYHLDGHEMS</sequence>
<feature type="region of interest" description="Disordered" evidence="1">
    <location>
        <begin position="1"/>
        <end position="31"/>
    </location>
</feature>
<dbReference type="EMBL" id="JBFAUK010000038">
    <property type="protein sequence ID" value="MEV5510713.1"/>
    <property type="molecule type" value="Genomic_DNA"/>
</dbReference>
<dbReference type="RefSeq" id="WP_109279321.1">
    <property type="nucleotide sequence ID" value="NZ_JBFAUK010000038.1"/>
</dbReference>
<gene>
    <name evidence="2" type="ORF">AB0L16_30545</name>
</gene>
<proteinExistence type="predicted"/>
<organism evidence="2 3">
    <name type="scientific">Streptomyces orinoci</name>
    <name type="common">Streptoverticillium orinoci</name>
    <dbReference type="NCBI Taxonomy" id="67339"/>
    <lineage>
        <taxon>Bacteria</taxon>
        <taxon>Bacillati</taxon>
        <taxon>Actinomycetota</taxon>
        <taxon>Actinomycetes</taxon>
        <taxon>Kitasatosporales</taxon>
        <taxon>Streptomycetaceae</taxon>
        <taxon>Streptomyces</taxon>
    </lineage>
</organism>
<evidence type="ECO:0000256" key="1">
    <source>
        <dbReference type="SAM" id="MobiDB-lite"/>
    </source>
</evidence>
<reference evidence="2 3" key="1">
    <citation type="submission" date="2024-06" db="EMBL/GenBank/DDBJ databases">
        <title>The Natural Products Discovery Center: Release of the First 8490 Sequenced Strains for Exploring Actinobacteria Biosynthetic Diversity.</title>
        <authorList>
            <person name="Kalkreuter E."/>
            <person name="Kautsar S.A."/>
            <person name="Yang D."/>
            <person name="Bader C.D."/>
            <person name="Teijaro C.N."/>
            <person name="Fluegel L."/>
            <person name="Davis C.M."/>
            <person name="Simpson J.R."/>
            <person name="Lauterbach L."/>
            <person name="Steele A.D."/>
            <person name="Gui C."/>
            <person name="Meng S."/>
            <person name="Li G."/>
            <person name="Viehrig K."/>
            <person name="Ye F."/>
            <person name="Su P."/>
            <person name="Kiefer A.F."/>
            <person name="Nichols A."/>
            <person name="Cepeda A.J."/>
            <person name="Yan W."/>
            <person name="Fan B."/>
            <person name="Jiang Y."/>
            <person name="Adhikari A."/>
            <person name="Zheng C.-J."/>
            <person name="Schuster L."/>
            <person name="Cowan T.M."/>
            <person name="Smanski M.J."/>
            <person name="Chevrette M.G."/>
            <person name="De Carvalho L.P.S."/>
            <person name="Shen B."/>
        </authorList>
    </citation>
    <scope>NUCLEOTIDE SEQUENCE [LARGE SCALE GENOMIC DNA]</scope>
    <source>
        <strain evidence="2 3">NPDC052347</strain>
    </source>
</reference>
<name>A0ABV3K6C5_STRON</name>